<evidence type="ECO:0000256" key="1">
    <source>
        <dbReference type="SAM" id="MobiDB-lite"/>
    </source>
</evidence>
<comment type="caution">
    <text evidence="3">The sequence shown here is derived from an EMBL/GenBank/DDBJ whole genome shotgun (WGS) entry which is preliminary data.</text>
</comment>
<proteinExistence type="predicted"/>
<reference evidence="3 4" key="1">
    <citation type="journal article" date="2021" name="BMC Genomics">
        <title>Datura genome reveals duplications of psychoactive alkaloid biosynthetic genes and high mutation rate following tissue culture.</title>
        <authorList>
            <person name="Rajewski A."/>
            <person name="Carter-House D."/>
            <person name="Stajich J."/>
            <person name="Litt A."/>
        </authorList>
    </citation>
    <scope>NUCLEOTIDE SEQUENCE [LARGE SCALE GENOMIC DNA]</scope>
    <source>
        <strain evidence="3">AR-01</strain>
    </source>
</reference>
<gene>
    <name evidence="3" type="ORF">HAX54_000995</name>
</gene>
<keyword evidence="2" id="KW-0732">Signal</keyword>
<name>A0ABS8WQG2_DATST</name>
<dbReference type="EMBL" id="JACEIK010010363">
    <property type="protein sequence ID" value="MCE3215147.1"/>
    <property type="molecule type" value="Genomic_DNA"/>
</dbReference>
<feature type="signal peptide" evidence="2">
    <location>
        <begin position="1"/>
        <end position="22"/>
    </location>
</feature>
<evidence type="ECO:0000313" key="3">
    <source>
        <dbReference type="EMBL" id="MCE3215147.1"/>
    </source>
</evidence>
<protein>
    <submittedName>
        <fullName evidence="3">Uncharacterized protein</fullName>
    </submittedName>
</protein>
<sequence length="126" mass="13913">MKIAFFPCLAILLCILTVTSRASEISHMSKYRDVHVSKHLVSAPERNSESAVADTSDNTNKFELATKNFIQDVEKNQRGKGSNGGGSIVRQPRTSAVTLKRPSIPMSTNHVIFSLLLHLVLHFVIP</sequence>
<dbReference type="Proteomes" id="UP000823775">
    <property type="component" value="Unassembled WGS sequence"/>
</dbReference>
<keyword evidence="4" id="KW-1185">Reference proteome</keyword>
<organism evidence="3 4">
    <name type="scientific">Datura stramonium</name>
    <name type="common">Jimsonweed</name>
    <name type="synonym">Common thornapple</name>
    <dbReference type="NCBI Taxonomy" id="4076"/>
    <lineage>
        <taxon>Eukaryota</taxon>
        <taxon>Viridiplantae</taxon>
        <taxon>Streptophyta</taxon>
        <taxon>Embryophyta</taxon>
        <taxon>Tracheophyta</taxon>
        <taxon>Spermatophyta</taxon>
        <taxon>Magnoliopsida</taxon>
        <taxon>eudicotyledons</taxon>
        <taxon>Gunneridae</taxon>
        <taxon>Pentapetalae</taxon>
        <taxon>asterids</taxon>
        <taxon>lamiids</taxon>
        <taxon>Solanales</taxon>
        <taxon>Solanaceae</taxon>
        <taxon>Solanoideae</taxon>
        <taxon>Datureae</taxon>
        <taxon>Datura</taxon>
    </lineage>
</organism>
<feature type="chain" id="PRO_5047528362" evidence="2">
    <location>
        <begin position="23"/>
        <end position="126"/>
    </location>
</feature>
<accession>A0ABS8WQG2</accession>
<evidence type="ECO:0000256" key="2">
    <source>
        <dbReference type="SAM" id="SignalP"/>
    </source>
</evidence>
<evidence type="ECO:0000313" key="4">
    <source>
        <dbReference type="Proteomes" id="UP000823775"/>
    </source>
</evidence>
<feature type="region of interest" description="Disordered" evidence="1">
    <location>
        <begin position="73"/>
        <end position="92"/>
    </location>
</feature>